<dbReference type="OrthoDB" id="64893at2759"/>
<keyword evidence="1" id="KW-0732">Signal</keyword>
<feature type="chain" id="PRO_5035592480" description="Chitin-binding type-4 domain-containing protein" evidence="1">
    <location>
        <begin position="24"/>
        <end position="217"/>
    </location>
</feature>
<dbReference type="EMBL" id="CAJPVJ010006032">
    <property type="protein sequence ID" value="CAG2170078.1"/>
    <property type="molecule type" value="Genomic_DNA"/>
</dbReference>
<feature type="domain" description="Chitin-binding type-4" evidence="2">
    <location>
        <begin position="24"/>
        <end position="214"/>
    </location>
</feature>
<dbReference type="InterPro" id="IPR004302">
    <property type="entry name" value="Cellulose/chitin-bd_N"/>
</dbReference>
<dbReference type="EMBL" id="OC920857">
    <property type="protein sequence ID" value="CAD7652891.1"/>
    <property type="molecule type" value="Genomic_DNA"/>
</dbReference>
<dbReference type="PANTHER" id="PTHR21113:SF4">
    <property type="entry name" value="CHITIN-BINDING TYPE-4 DOMAIN-CONTAINING PROTEIN"/>
    <property type="match status" value="1"/>
</dbReference>
<evidence type="ECO:0000259" key="2">
    <source>
        <dbReference type="Pfam" id="PF03067"/>
    </source>
</evidence>
<sequence length="217" mass="24217">MRLILLTIFIALYCSVLVDESSGHGYIADPPSRSSAWRFGFPTVPNYDDNQLFCGGLDYQWKKMAGKCGICGDPYGGPLDNELPNGKYAKHLVITRSYKKGQRVDAKVNITANHMGFFQFKLCEGKTMAKEVTQDCLDSHTLQVLESKDKFKYNVPSEKPKVYTVPIKLPDDVQCERCVIQWTYTAGNSWGQCPNGTYAEGCGPQETFRGCADVKIA</sequence>
<evidence type="ECO:0000256" key="1">
    <source>
        <dbReference type="SAM" id="SignalP"/>
    </source>
</evidence>
<feature type="signal peptide" evidence="1">
    <location>
        <begin position="1"/>
        <end position="23"/>
    </location>
</feature>
<organism evidence="3">
    <name type="scientific">Oppiella nova</name>
    <dbReference type="NCBI Taxonomy" id="334625"/>
    <lineage>
        <taxon>Eukaryota</taxon>
        <taxon>Metazoa</taxon>
        <taxon>Ecdysozoa</taxon>
        <taxon>Arthropoda</taxon>
        <taxon>Chelicerata</taxon>
        <taxon>Arachnida</taxon>
        <taxon>Acari</taxon>
        <taxon>Acariformes</taxon>
        <taxon>Sarcoptiformes</taxon>
        <taxon>Oribatida</taxon>
        <taxon>Brachypylina</taxon>
        <taxon>Oppioidea</taxon>
        <taxon>Oppiidae</taxon>
        <taxon>Oppiella</taxon>
    </lineage>
</organism>
<dbReference type="Proteomes" id="UP000728032">
    <property type="component" value="Unassembled WGS sequence"/>
</dbReference>
<accession>A0A7R9M3I1</accession>
<protein>
    <recommendedName>
        <fullName evidence="2">Chitin-binding type-4 domain-containing protein</fullName>
    </recommendedName>
</protein>
<evidence type="ECO:0000313" key="3">
    <source>
        <dbReference type="EMBL" id="CAD7652891.1"/>
    </source>
</evidence>
<dbReference type="AlphaFoldDB" id="A0A7R9M3I1"/>
<dbReference type="PANTHER" id="PTHR21113">
    <property type="entry name" value="AGAP001705-PA"/>
    <property type="match status" value="1"/>
</dbReference>
<name>A0A7R9M3I1_9ACAR</name>
<keyword evidence="4" id="KW-1185">Reference proteome</keyword>
<reference evidence="3" key="1">
    <citation type="submission" date="2020-11" db="EMBL/GenBank/DDBJ databases">
        <authorList>
            <person name="Tran Van P."/>
        </authorList>
    </citation>
    <scope>NUCLEOTIDE SEQUENCE</scope>
</reference>
<evidence type="ECO:0000313" key="4">
    <source>
        <dbReference type="Proteomes" id="UP000728032"/>
    </source>
</evidence>
<gene>
    <name evidence="3" type="ORF">ONB1V03_LOCUS9549</name>
</gene>
<dbReference type="Pfam" id="PF03067">
    <property type="entry name" value="LPMO_10"/>
    <property type="match status" value="1"/>
</dbReference>
<proteinExistence type="predicted"/>